<feature type="compositionally biased region" description="Basic and acidic residues" evidence="1">
    <location>
        <begin position="22"/>
        <end position="32"/>
    </location>
</feature>
<dbReference type="AlphaFoldDB" id="A0A0N5AAS7"/>
<feature type="compositionally biased region" description="Polar residues" evidence="1">
    <location>
        <begin position="33"/>
        <end position="43"/>
    </location>
</feature>
<evidence type="ECO:0000256" key="1">
    <source>
        <dbReference type="SAM" id="MobiDB-lite"/>
    </source>
</evidence>
<keyword evidence="2" id="KW-1185">Reference proteome</keyword>
<evidence type="ECO:0000313" key="3">
    <source>
        <dbReference type="WBParaSite" id="SMUV_0000125301-mRNA-1"/>
    </source>
</evidence>
<evidence type="ECO:0000313" key="2">
    <source>
        <dbReference type="Proteomes" id="UP000046393"/>
    </source>
</evidence>
<reference evidence="3" key="1">
    <citation type="submission" date="2017-02" db="UniProtKB">
        <authorList>
            <consortium name="WormBaseParasite"/>
        </authorList>
    </citation>
    <scope>IDENTIFICATION</scope>
</reference>
<dbReference type="WBParaSite" id="SMUV_0000125301-mRNA-1">
    <property type="protein sequence ID" value="SMUV_0000125301-mRNA-1"/>
    <property type="gene ID" value="SMUV_0000125301"/>
</dbReference>
<name>A0A0N5AAS7_9BILA</name>
<dbReference type="Proteomes" id="UP000046393">
    <property type="component" value="Unplaced"/>
</dbReference>
<feature type="compositionally biased region" description="Basic residues" evidence="1">
    <location>
        <begin position="72"/>
        <end position="87"/>
    </location>
</feature>
<organism evidence="2 3">
    <name type="scientific">Syphacia muris</name>
    <dbReference type="NCBI Taxonomy" id="451379"/>
    <lineage>
        <taxon>Eukaryota</taxon>
        <taxon>Metazoa</taxon>
        <taxon>Ecdysozoa</taxon>
        <taxon>Nematoda</taxon>
        <taxon>Chromadorea</taxon>
        <taxon>Rhabditida</taxon>
        <taxon>Spirurina</taxon>
        <taxon>Oxyuridomorpha</taxon>
        <taxon>Oxyuroidea</taxon>
        <taxon>Oxyuridae</taxon>
        <taxon>Syphacia</taxon>
    </lineage>
</organism>
<feature type="compositionally biased region" description="Polar residues" evidence="1">
    <location>
        <begin position="51"/>
        <end position="68"/>
    </location>
</feature>
<feature type="compositionally biased region" description="Basic and acidic residues" evidence="1">
    <location>
        <begin position="88"/>
        <end position="105"/>
    </location>
</feature>
<accession>A0A0N5AAS7</accession>
<feature type="compositionally biased region" description="Basic and acidic residues" evidence="1">
    <location>
        <begin position="115"/>
        <end position="135"/>
    </location>
</feature>
<proteinExistence type="predicted"/>
<protein>
    <submittedName>
        <fullName evidence="3">Ovule protein</fullName>
    </submittedName>
</protein>
<feature type="region of interest" description="Disordered" evidence="1">
    <location>
        <begin position="1"/>
        <end position="142"/>
    </location>
</feature>
<sequence length="142" mass="16299">MRTGDVWYENPKQDSKNQFQLRKCEKQTDSRNRFSLLSDSTGYGSMWDSECANSKNNSSTSIYQSNYDHNGKPRKTTSKRPHNKFPKKTTENDNKNQRNNMDKLLRSAQTKKTRKQSERPGHSSVDDHSNADREVPGSNPGA</sequence>